<organism evidence="1 2">
    <name type="scientific">Grimontia indica</name>
    <dbReference type="NCBI Taxonomy" id="1056512"/>
    <lineage>
        <taxon>Bacteria</taxon>
        <taxon>Pseudomonadati</taxon>
        <taxon>Pseudomonadota</taxon>
        <taxon>Gammaproteobacteria</taxon>
        <taxon>Vibrionales</taxon>
        <taxon>Vibrionaceae</taxon>
        <taxon>Grimontia</taxon>
    </lineage>
</organism>
<dbReference type="Proteomes" id="UP000011223">
    <property type="component" value="Unassembled WGS sequence"/>
</dbReference>
<evidence type="ECO:0000313" key="2">
    <source>
        <dbReference type="Proteomes" id="UP000011223"/>
    </source>
</evidence>
<protein>
    <submittedName>
        <fullName evidence="1">Uncharacterized protein</fullName>
    </submittedName>
</protein>
<accession>R1GSV2</accession>
<gene>
    <name evidence="1" type="ORF">D515_01952</name>
</gene>
<sequence>MKGVCASQAIESSGAHENVRELILSLQKENSAIGAAKIITKDLQTLVPRGQFGK</sequence>
<reference evidence="1 2" key="1">
    <citation type="journal article" date="2014" name="PLoS ONE">
        <title>Grimontia indica AK16(T), sp. nov., Isolated from a Seawater Sample Reports the Presence of Pathogenic Genes Similar to Vibrio Genus.</title>
        <authorList>
            <person name="Singh A."/>
            <person name="Vaidya B."/>
            <person name="Khatri I."/>
            <person name="Srinivas T.N."/>
            <person name="Subramanian S."/>
            <person name="Korpole S."/>
            <person name="Pinnaka A.K."/>
        </authorList>
    </citation>
    <scope>NUCLEOTIDE SEQUENCE [LARGE SCALE GENOMIC DNA]</scope>
    <source>
        <strain evidence="1 2">AK16</strain>
    </source>
</reference>
<evidence type="ECO:0000313" key="1">
    <source>
        <dbReference type="EMBL" id="EOD79288.1"/>
    </source>
</evidence>
<proteinExistence type="predicted"/>
<comment type="caution">
    <text evidence="1">The sequence shown here is derived from an EMBL/GenBank/DDBJ whole genome shotgun (WGS) entry which is preliminary data.</text>
</comment>
<dbReference type="EMBL" id="ANFM02000022">
    <property type="protein sequence ID" value="EOD79288.1"/>
    <property type="molecule type" value="Genomic_DNA"/>
</dbReference>
<keyword evidence="2" id="KW-1185">Reference proteome</keyword>
<dbReference type="AlphaFoldDB" id="R1GSV2"/>
<name>R1GSV2_9GAMM</name>